<protein>
    <recommendedName>
        <fullName evidence="3">Cell division initiation protein</fullName>
    </recommendedName>
</protein>
<evidence type="ECO:0000313" key="2">
    <source>
        <dbReference type="Proteomes" id="UP001211044"/>
    </source>
</evidence>
<dbReference type="KEGG" id="wne:PIG85_06265"/>
<dbReference type="RefSeq" id="WP_004804955.1">
    <property type="nucleotide sequence ID" value="NZ_CP116394.1"/>
</dbReference>
<dbReference type="AlphaFoldDB" id="A0AB38XLP0"/>
<evidence type="ECO:0008006" key="3">
    <source>
        <dbReference type="Google" id="ProtNLM"/>
    </source>
</evidence>
<evidence type="ECO:0000313" key="1">
    <source>
        <dbReference type="EMBL" id="WCE45271.1"/>
    </source>
</evidence>
<dbReference type="Proteomes" id="UP001211044">
    <property type="component" value="Chromosome"/>
</dbReference>
<sequence length="240" mass="25783">MANEEVDTQTDQVENLEGVEEQYAPSDVIAVLDRLSELIASGKSLPLSASVLVNQAEALELLHNAREALPYDLVQADGIVQDASKVLDQADAEAAATIADANSQAEQTKLEADDYAKQTRSEADQQAQTAVSEAEERSQQILADAHSESEKIAASARAQAEDLVNRAKARASELVAKETVVAQAQAKAQSIVSEAQNKAGKLAGDADRYVDSKLAEFEELLQQIMRQTHGGRQSLSRKGR</sequence>
<name>A0AB38XLP0_9ACTO</name>
<proteinExistence type="predicted"/>
<organism evidence="1 2">
    <name type="scientific">Winkia neuii subsp. anitrata</name>
    <dbReference type="NCBI Taxonomy" id="29318"/>
    <lineage>
        <taxon>Bacteria</taxon>
        <taxon>Bacillati</taxon>
        <taxon>Actinomycetota</taxon>
        <taxon>Actinomycetes</taxon>
        <taxon>Actinomycetales</taxon>
        <taxon>Actinomycetaceae</taxon>
        <taxon>Winkia</taxon>
    </lineage>
</organism>
<dbReference type="EMBL" id="CP116394">
    <property type="protein sequence ID" value="WCE45271.1"/>
    <property type="molecule type" value="Genomic_DNA"/>
</dbReference>
<accession>A0AB38XLP0</accession>
<reference evidence="1" key="1">
    <citation type="submission" date="2023-01" db="EMBL/GenBank/DDBJ databases">
        <title>Comparative Genomic Analysis of the Clinically-Derived Winkia Strain NY0527 Provides Evidence into the Taxonomic Reassignment of Winkia neuii and Characterizes Their Virulence Traits.</title>
        <authorList>
            <person name="Cai X."/>
            <person name="Peng Y."/>
            <person name="Li M."/>
            <person name="Qiu Y."/>
            <person name="Wang Y."/>
            <person name="Xu L."/>
            <person name="Hou Q."/>
        </authorList>
    </citation>
    <scope>NUCLEOTIDE SEQUENCE</scope>
    <source>
        <strain evidence="1">NY0527</strain>
    </source>
</reference>
<gene>
    <name evidence="1" type="ORF">PIG85_06265</name>
</gene>